<evidence type="ECO:0000313" key="2">
    <source>
        <dbReference type="Proteomes" id="UP000824890"/>
    </source>
</evidence>
<comment type="caution">
    <text evidence="1">The sequence shown here is derived from an EMBL/GenBank/DDBJ whole genome shotgun (WGS) entry which is preliminary data.</text>
</comment>
<reference evidence="1 2" key="1">
    <citation type="submission" date="2021-05" db="EMBL/GenBank/DDBJ databases">
        <title>Genome Assembly of Synthetic Allotetraploid Brassica napus Reveals Homoeologous Exchanges between Subgenomes.</title>
        <authorList>
            <person name="Davis J.T."/>
        </authorList>
    </citation>
    <scope>NUCLEOTIDE SEQUENCE [LARGE SCALE GENOMIC DNA]</scope>
    <source>
        <strain evidence="2">cv. Da-Ae</strain>
        <tissue evidence="1">Seedling</tissue>
    </source>
</reference>
<proteinExistence type="predicted"/>
<sequence>MLWGQEDSNKGWRQFEGSMGLVRVVQDRLATAGKEEQDKTMYLDKEMGRYTRHKGTVLAVLSLIQSGALNQLVKPQDLISNVQFKPEDLHPSSLILYARVSKYYKL</sequence>
<dbReference type="EMBL" id="JAGKQM010001536">
    <property type="protein sequence ID" value="KAH0851744.1"/>
    <property type="molecule type" value="Genomic_DNA"/>
</dbReference>
<protein>
    <submittedName>
        <fullName evidence="1">Uncharacterized protein</fullName>
    </submittedName>
</protein>
<evidence type="ECO:0000313" key="1">
    <source>
        <dbReference type="EMBL" id="KAH0851744.1"/>
    </source>
</evidence>
<accession>A0ABQ7X8R1</accession>
<organism evidence="1 2">
    <name type="scientific">Brassica napus</name>
    <name type="common">Rape</name>
    <dbReference type="NCBI Taxonomy" id="3708"/>
    <lineage>
        <taxon>Eukaryota</taxon>
        <taxon>Viridiplantae</taxon>
        <taxon>Streptophyta</taxon>
        <taxon>Embryophyta</taxon>
        <taxon>Tracheophyta</taxon>
        <taxon>Spermatophyta</taxon>
        <taxon>Magnoliopsida</taxon>
        <taxon>eudicotyledons</taxon>
        <taxon>Gunneridae</taxon>
        <taxon>Pentapetalae</taxon>
        <taxon>rosids</taxon>
        <taxon>malvids</taxon>
        <taxon>Brassicales</taxon>
        <taxon>Brassicaceae</taxon>
        <taxon>Brassiceae</taxon>
        <taxon>Brassica</taxon>
    </lineage>
</organism>
<dbReference type="Proteomes" id="UP000824890">
    <property type="component" value="Unassembled WGS sequence"/>
</dbReference>
<keyword evidence="2" id="KW-1185">Reference proteome</keyword>
<gene>
    <name evidence="1" type="ORF">HID58_094501</name>
</gene>
<name>A0ABQ7X8R1_BRANA</name>